<dbReference type="InterPro" id="IPR001623">
    <property type="entry name" value="DnaJ_domain"/>
</dbReference>
<dbReference type="RefSeq" id="WP_114898655.1">
    <property type="nucleotide sequence ID" value="NZ_CP031222.1"/>
</dbReference>
<dbReference type="KEGG" id="mbah:HYN46_06715"/>
<dbReference type="Proteomes" id="UP000253940">
    <property type="component" value="Chromosome"/>
</dbReference>
<accession>A0A345P5I6</accession>
<dbReference type="HAMAP" id="MF_00682">
    <property type="entry name" value="HscB"/>
    <property type="match status" value="1"/>
</dbReference>
<dbReference type="InterPro" id="IPR004640">
    <property type="entry name" value="HscB"/>
</dbReference>
<dbReference type="AlphaFoldDB" id="A0A345P5I6"/>
<dbReference type="GO" id="GO:0006457">
    <property type="term" value="P:protein folding"/>
    <property type="evidence" value="ECO:0007669"/>
    <property type="project" value="UniProtKB-UniRule"/>
</dbReference>
<dbReference type="PANTHER" id="PTHR14021">
    <property type="entry name" value="IRON-SULFUR CLUSTER CO-CHAPERONE PROTEIN HSCB"/>
    <property type="match status" value="1"/>
</dbReference>
<dbReference type="GO" id="GO:0044571">
    <property type="term" value="P:[2Fe-2S] cluster assembly"/>
    <property type="evidence" value="ECO:0007669"/>
    <property type="project" value="InterPro"/>
</dbReference>
<comment type="similarity">
    <text evidence="1 4">Belongs to the HscB family.</text>
</comment>
<dbReference type="SUPFAM" id="SSF46565">
    <property type="entry name" value="Chaperone J-domain"/>
    <property type="match status" value="1"/>
</dbReference>
<evidence type="ECO:0000256" key="1">
    <source>
        <dbReference type="ARBA" id="ARBA00010476"/>
    </source>
</evidence>
<reference evidence="6 7" key="1">
    <citation type="submission" date="2018-07" db="EMBL/GenBank/DDBJ databases">
        <title>Genome sequencing of Moraxellaceae gen. HYN0046.</title>
        <authorList>
            <person name="Kim M."/>
            <person name="Yi H."/>
        </authorList>
    </citation>
    <scope>NUCLEOTIDE SEQUENCE [LARGE SCALE GENOMIC DNA]</scope>
    <source>
        <strain evidence="6 7">HYN0046</strain>
    </source>
</reference>
<dbReference type="Gene3D" id="1.20.1280.20">
    <property type="entry name" value="HscB, C-terminal domain"/>
    <property type="match status" value="1"/>
</dbReference>
<dbReference type="PROSITE" id="PS50076">
    <property type="entry name" value="DNAJ_2"/>
    <property type="match status" value="1"/>
</dbReference>
<evidence type="ECO:0000313" key="7">
    <source>
        <dbReference type="Proteomes" id="UP000253940"/>
    </source>
</evidence>
<dbReference type="OrthoDB" id="287587at2"/>
<comment type="subunit">
    <text evidence="4">Interacts with HscA and stimulates its ATPase activity.</text>
</comment>
<dbReference type="PANTHER" id="PTHR14021:SF15">
    <property type="entry name" value="IRON-SULFUR CLUSTER CO-CHAPERONE PROTEIN HSCB"/>
    <property type="match status" value="1"/>
</dbReference>
<name>A0A345P5I6_9GAMM</name>
<dbReference type="GO" id="GO:0051259">
    <property type="term" value="P:protein complex oligomerization"/>
    <property type="evidence" value="ECO:0007669"/>
    <property type="project" value="InterPro"/>
</dbReference>
<comment type="function">
    <text evidence="3 4">Co-chaperone involved in the maturation of iron-sulfur cluster-containing proteins. Seems to help targeting proteins to be folded toward HscA.</text>
</comment>
<feature type="domain" description="J" evidence="5">
    <location>
        <begin position="2"/>
        <end position="79"/>
    </location>
</feature>
<evidence type="ECO:0000256" key="2">
    <source>
        <dbReference type="ARBA" id="ARBA00023186"/>
    </source>
</evidence>
<sequence length="176" mass="20014">MNFFELFNLTPAFDLDAGHLTARYRELQRQHHPDQIQHTQSQDTDSSAVLSDALNSALVNDAYDTLRIAAKRAAYLLDLKGQATALEQSIGDVDFLSNALEVREQLDEADSADALESLRLEINQWISALSNEFKIDYAAEDWPEARDTSRKLAFMQRILNDIDSAEDRFDDLDDLY</sequence>
<evidence type="ECO:0000313" key="6">
    <source>
        <dbReference type="EMBL" id="AXI02545.1"/>
    </source>
</evidence>
<dbReference type="NCBIfam" id="TIGR00714">
    <property type="entry name" value="hscB"/>
    <property type="match status" value="1"/>
</dbReference>
<dbReference type="InterPro" id="IPR009073">
    <property type="entry name" value="HscB_oligo_C"/>
</dbReference>
<evidence type="ECO:0000256" key="3">
    <source>
        <dbReference type="ARBA" id="ARBA00025596"/>
    </source>
</evidence>
<gene>
    <name evidence="4 6" type="primary">hscB</name>
    <name evidence="6" type="ORF">HYN46_06715</name>
</gene>
<dbReference type="GO" id="GO:0001671">
    <property type="term" value="F:ATPase activator activity"/>
    <property type="evidence" value="ECO:0007669"/>
    <property type="project" value="InterPro"/>
</dbReference>
<evidence type="ECO:0000256" key="4">
    <source>
        <dbReference type="HAMAP-Rule" id="MF_00682"/>
    </source>
</evidence>
<organism evidence="6 7">
    <name type="scientific">Aquirhabdus parva</name>
    <dbReference type="NCBI Taxonomy" id="2283318"/>
    <lineage>
        <taxon>Bacteria</taxon>
        <taxon>Pseudomonadati</taxon>
        <taxon>Pseudomonadota</taxon>
        <taxon>Gammaproteobacteria</taxon>
        <taxon>Moraxellales</taxon>
        <taxon>Moraxellaceae</taxon>
        <taxon>Aquirhabdus</taxon>
    </lineage>
</organism>
<proteinExistence type="inferred from homology"/>
<keyword evidence="7" id="KW-1185">Reference proteome</keyword>
<dbReference type="EMBL" id="CP031222">
    <property type="protein sequence ID" value="AXI02545.1"/>
    <property type="molecule type" value="Genomic_DNA"/>
</dbReference>
<dbReference type="SUPFAM" id="SSF47144">
    <property type="entry name" value="HSC20 (HSCB), C-terminal oligomerisation domain"/>
    <property type="match status" value="1"/>
</dbReference>
<evidence type="ECO:0000259" key="5">
    <source>
        <dbReference type="PROSITE" id="PS50076"/>
    </source>
</evidence>
<dbReference type="Gene3D" id="1.10.287.110">
    <property type="entry name" value="DnaJ domain"/>
    <property type="match status" value="1"/>
</dbReference>
<protein>
    <recommendedName>
        <fullName evidence="4">Co-chaperone protein HscB homolog</fullName>
    </recommendedName>
</protein>
<dbReference type="InterPro" id="IPR036386">
    <property type="entry name" value="HscB_C_sf"/>
</dbReference>
<keyword evidence="2 4" id="KW-0143">Chaperone</keyword>
<dbReference type="GO" id="GO:0051087">
    <property type="term" value="F:protein-folding chaperone binding"/>
    <property type="evidence" value="ECO:0007669"/>
    <property type="project" value="InterPro"/>
</dbReference>
<dbReference type="InterPro" id="IPR036869">
    <property type="entry name" value="J_dom_sf"/>
</dbReference>
<dbReference type="Pfam" id="PF07743">
    <property type="entry name" value="HSCB_C"/>
    <property type="match status" value="1"/>
</dbReference>